<dbReference type="AlphaFoldDB" id="A0A0K2UFZ2"/>
<feature type="region of interest" description="Disordered" evidence="1">
    <location>
        <begin position="1"/>
        <end position="22"/>
    </location>
</feature>
<dbReference type="EMBL" id="HACA01019491">
    <property type="protein sequence ID" value="CDW36852.1"/>
    <property type="molecule type" value="Transcribed_RNA"/>
</dbReference>
<evidence type="ECO:0000313" key="2">
    <source>
        <dbReference type="EMBL" id="CDW36852.1"/>
    </source>
</evidence>
<proteinExistence type="predicted"/>
<organism evidence="2">
    <name type="scientific">Lepeophtheirus salmonis</name>
    <name type="common">Salmon louse</name>
    <name type="synonym">Caligus salmonis</name>
    <dbReference type="NCBI Taxonomy" id="72036"/>
    <lineage>
        <taxon>Eukaryota</taxon>
        <taxon>Metazoa</taxon>
        <taxon>Ecdysozoa</taxon>
        <taxon>Arthropoda</taxon>
        <taxon>Crustacea</taxon>
        <taxon>Multicrustacea</taxon>
        <taxon>Hexanauplia</taxon>
        <taxon>Copepoda</taxon>
        <taxon>Siphonostomatoida</taxon>
        <taxon>Caligidae</taxon>
        <taxon>Lepeophtheirus</taxon>
    </lineage>
</organism>
<feature type="compositionally biased region" description="Basic and acidic residues" evidence="1">
    <location>
        <begin position="7"/>
        <end position="22"/>
    </location>
</feature>
<sequence length="48" mass="5663">EDTNYLKVERSRTTERSEENERRGGIIQRLFIRTSVLCIILKPTLINT</sequence>
<evidence type="ECO:0000256" key="1">
    <source>
        <dbReference type="SAM" id="MobiDB-lite"/>
    </source>
</evidence>
<accession>A0A0K2UFZ2</accession>
<feature type="non-terminal residue" evidence="2">
    <location>
        <position position="1"/>
    </location>
</feature>
<name>A0A0K2UFZ2_LEPSM</name>
<reference evidence="2" key="1">
    <citation type="submission" date="2014-05" db="EMBL/GenBank/DDBJ databases">
        <authorList>
            <person name="Chronopoulou M."/>
        </authorList>
    </citation>
    <scope>NUCLEOTIDE SEQUENCE</scope>
    <source>
        <tissue evidence="2">Whole organism</tissue>
    </source>
</reference>
<protein>
    <submittedName>
        <fullName evidence="2">Uncharacterized protein</fullName>
    </submittedName>
</protein>